<evidence type="ECO:0000313" key="2">
    <source>
        <dbReference type="Proteomes" id="UP000723463"/>
    </source>
</evidence>
<dbReference type="EMBL" id="JAAAXW010000132">
    <property type="protein sequence ID" value="KAF9542692.1"/>
    <property type="molecule type" value="Genomic_DNA"/>
</dbReference>
<accession>A0A9P6F5Y4</accession>
<protein>
    <submittedName>
        <fullName evidence="1">Uncharacterized protein</fullName>
    </submittedName>
</protein>
<dbReference type="InterPro" id="IPR029060">
    <property type="entry name" value="PIN-like_dom_sf"/>
</dbReference>
<gene>
    <name evidence="1" type="ORF">EC957_001747</name>
</gene>
<comment type="caution">
    <text evidence="1">The sequence shown here is derived from an EMBL/GenBank/DDBJ whole genome shotgun (WGS) entry which is preliminary data.</text>
</comment>
<reference evidence="1" key="1">
    <citation type="journal article" date="2020" name="Fungal Divers.">
        <title>Resolving the Mortierellaceae phylogeny through synthesis of multi-gene phylogenetics and phylogenomics.</title>
        <authorList>
            <person name="Vandepol N."/>
            <person name="Liber J."/>
            <person name="Desiro A."/>
            <person name="Na H."/>
            <person name="Kennedy M."/>
            <person name="Barry K."/>
            <person name="Grigoriev I.V."/>
            <person name="Miller A.N."/>
            <person name="O'Donnell K."/>
            <person name="Stajich J.E."/>
            <person name="Bonito G."/>
        </authorList>
    </citation>
    <scope>NUCLEOTIDE SEQUENCE</scope>
    <source>
        <strain evidence="1">NRRL 2591</strain>
    </source>
</reference>
<dbReference type="AlphaFoldDB" id="A0A9P6F5Y4"/>
<dbReference type="Proteomes" id="UP000723463">
    <property type="component" value="Unassembled WGS sequence"/>
</dbReference>
<evidence type="ECO:0000313" key="1">
    <source>
        <dbReference type="EMBL" id="KAF9542692.1"/>
    </source>
</evidence>
<dbReference type="SUPFAM" id="SSF88723">
    <property type="entry name" value="PIN domain-like"/>
    <property type="match status" value="1"/>
</dbReference>
<dbReference type="Gene3D" id="3.40.50.1010">
    <property type="entry name" value="5'-nuclease"/>
    <property type="match status" value="1"/>
</dbReference>
<organism evidence="1 2">
    <name type="scientific">Mortierella hygrophila</name>
    <dbReference type="NCBI Taxonomy" id="979708"/>
    <lineage>
        <taxon>Eukaryota</taxon>
        <taxon>Fungi</taxon>
        <taxon>Fungi incertae sedis</taxon>
        <taxon>Mucoromycota</taxon>
        <taxon>Mortierellomycotina</taxon>
        <taxon>Mortierellomycetes</taxon>
        <taxon>Mortierellales</taxon>
        <taxon>Mortierellaceae</taxon>
        <taxon>Mortierella</taxon>
    </lineage>
</organism>
<name>A0A9P6F5Y4_9FUNG</name>
<sequence length="194" mass="22155">MGAIIHPLDNIKGGYNKVRIDIQGSIFPTIRYAYSHSSSLENAHKLVLKRIKQLGRREDSVLYFDGDPAQEKQETHQQRANARKKALKVAEEKVDEFAMRVEKGLRIRKQQYINVNKNLTKGFCWDPEARESLIIYLEKENWTVTRSPTEADIQIATDCKDGDVVISGDSDLAIHPRVTMIWRPISGGRFSSTK</sequence>
<proteinExistence type="predicted"/>
<keyword evidence="2" id="KW-1185">Reference proteome</keyword>